<dbReference type="Gene3D" id="1.10.287.1080">
    <property type="entry name" value="MazG-like"/>
    <property type="match status" value="2"/>
</dbReference>
<organism evidence="2">
    <name type="scientific">marine metagenome</name>
    <dbReference type="NCBI Taxonomy" id="408172"/>
    <lineage>
        <taxon>unclassified sequences</taxon>
        <taxon>metagenomes</taxon>
        <taxon>ecological metagenomes</taxon>
    </lineage>
</organism>
<dbReference type="PANTHER" id="PTHR30522">
    <property type="entry name" value="NUCLEOSIDE TRIPHOSPHATE PYROPHOSPHOHYDROLASE"/>
    <property type="match status" value="1"/>
</dbReference>
<dbReference type="InterPro" id="IPR048015">
    <property type="entry name" value="NTP-PPase_MazG-like_N"/>
</dbReference>
<dbReference type="EMBL" id="UINC01000299">
    <property type="protein sequence ID" value="SUZ52886.1"/>
    <property type="molecule type" value="Genomic_DNA"/>
</dbReference>
<dbReference type="PANTHER" id="PTHR30522:SF0">
    <property type="entry name" value="NUCLEOSIDE TRIPHOSPHATE PYROPHOSPHOHYDROLASE"/>
    <property type="match status" value="1"/>
</dbReference>
<proteinExistence type="predicted"/>
<reference evidence="2" key="1">
    <citation type="submission" date="2018-05" db="EMBL/GenBank/DDBJ databases">
        <authorList>
            <person name="Lanie J.A."/>
            <person name="Ng W.-L."/>
            <person name="Kazmierczak K.M."/>
            <person name="Andrzejewski T.M."/>
            <person name="Davidsen T.M."/>
            <person name="Wayne K.J."/>
            <person name="Tettelin H."/>
            <person name="Glass J.I."/>
            <person name="Rusch D."/>
            <person name="Podicherti R."/>
            <person name="Tsui H.-C.T."/>
            <person name="Winkler M.E."/>
        </authorList>
    </citation>
    <scope>NUCLEOTIDE SEQUENCE</scope>
</reference>
<sequence length="266" mass="30068">MGSDDNKPDQPKLGAGNMDRALELVRFLRVECPWDRKQTPETLIPHLLEEVHEVVDAIREGHDHDLEGELGDLLLNLSFQIVLGEERGGFTAASVMDRLEKKMRERHPHLFGIGEKEDWEVLKARERREESGKVNASVLAGIPKSLDALHKAHRIQDRVSGVGFDWANATDALEKVQEEVGEVREALTHEEFPPREEELGDLLFAVVNVVRLAGSHPATLLESANRKFTRRFERLEGMAAERKISVPDATLEVLNQIWDEVKIEEG</sequence>
<dbReference type="GO" id="GO:0046052">
    <property type="term" value="P:UTP catabolic process"/>
    <property type="evidence" value="ECO:0007669"/>
    <property type="project" value="TreeGrafter"/>
</dbReference>
<dbReference type="GO" id="GO:0006203">
    <property type="term" value="P:dGTP catabolic process"/>
    <property type="evidence" value="ECO:0007669"/>
    <property type="project" value="TreeGrafter"/>
</dbReference>
<dbReference type="Pfam" id="PF03819">
    <property type="entry name" value="MazG"/>
    <property type="match status" value="2"/>
</dbReference>
<dbReference type="InterPro" id="IPR048011">
    <property type="entry name" value="NTP-PPase_MazG-like_C"/>
</dbReference>
<name>A0A381NE72_9ZZZZ</name>
<dbReference type="InterPro" id="IPR004518">
    <property type="entry name" value="MazG-like_dom"/>
</dbReference>
<evidence type="ECO:0000313" key="2">
    <source>
        <dbReference type="EMBL" id="SUZ52886.1"/>
    </source>
</evidence>
<dbReference type="GO" id="GO:0046081">
    <property type="term" value="P:dUTP catabolic process"/>
    <property type="evidence" value="ECO:0007669"/>
    <property type="project" value="TreeGrafter"/>
</dbReference>
<dbReference type="NCBIfam" id="NF007113">
    <property type="entry name" value="PRK09562.1"/>
    <property type="match status" value="1"/>
</dbReference>
<dbReference type="AlphaFoldDB" id="A0A381NE72"/>
<protein>
    <recommendedName>
        <fullName evidence="1">NTP pyrophosphohydrolase MazG-like domain-containing protein</fullName>
    </recommendedName>
</protein>
<dbReference type="GO" id="GO:0047429">
    <property type="term" value="F:nucleoside triphosphate diphosphatase activity"/>
    <property type="evidence" value="ECO:0007669"/>
    <property type="project" value="InterPro"/>
</dbReference>
<gene>
    <name evidence="2" type="ORF">METZ01_LOCUS5740</name>
</gene>
<dbReference type="GO" id="GO:0046076">
    <property type="term" value="P:dTTP catabolic process"/>
    <property type="evidence" value="ECO:0007669"/>
    <property type="project" value="TreeGrafter"/>
</dbReference>
<dbReference type="NCBIfam" id="TIGR00444">
    <property type="entry name" value="mazG"/>
    <property type="match status" value="1"/>
</dbReference>
<dbReference type="CDD" id="cd11529">
    <property type="entry name" value="NTP-PPase_MazG_Cterm"/>
    <property type="match status" value="1"/>
</dbReference>
<feature type="domain" description="NTP pyrophosphohydrolase MazG-like" evidence="1">
    <location>
        <begin position="173"/>
        <end position="231"/>
    </location>
</feature>
<dbReference type="GO" id="GO:0046047">
    <property type="term" value="P:TTP catabolic process"/>
    <property type="evidence" value="ECO:0007669"/>
    <property type="project" value="TreeGrafter"/>
</dbReference>
<dbReference type="GO" id="GO:0046061">
    <property type="term" value="P:dATP catabolic process"/>
    <property type="evidence" value="ECO:0007669"/>
    <property type="project" value="TreeGrafter"/>
</dbReference>
<dbReference type="SUPFAM" id="SSF101386">
    <property type="entry name" value="all-alpha NTP pyrophosphatases"/>
    <property type="match status" value="2"/>
</dbReference>
<feature type="domain" description="NTP pyrophosphohydrolase MazG-like" evidence="1">
    <location>
        <begin position="38"/>
        <end position="111"/>
    </location>
</feature>
<dbReference type="CDD" id="cd11528">
    <property type="entry name" value="NTP-PPase_MazG_Nterm"/>
    <property type="match status" value="1"/>
</dbReference>
<accession>A0A381NE72</accession>
<dbReference type="InterPro" id="IPR011551">
    <property type="entry name" value="NTP_PyrPHydrolase_MazG"/>
</dbReference>
<evidence type="ECO:0000259" key="1">
    <source>
        <dbReference type="Pfam" id="PF03819"/>
    </source>
</evidence>